<comment type="similarity">
    <text evidence="7">Belongs to the NusA family.</text>
</comment>
<dbReference type="InterPro" id="IPR058582">
    <property type="entry name" value="KH_NusA_2nd"/>
</dbReference>
<dbReference type="InterPro" id="IPR013735">
    <property type="entry name" value="TF_NusA_N"/>
</dbReference>
<proteinExistence type="inferred from homology"/>
<dbReference type="PROSITE" id="PS50084">
    <property type="entry name" value="KH_TYPE_1"/>
    <property type="match status" value="1"/>
</dbReference>
<feature type="region of interest" description="Disordered" evidence="8">
    <location>
        <begin position="448"/>
        <end position="505"/>
    </location>
</feature>
<dbReference type="Pfam" id="PF13184">
    <property type="entry name" value="KH_NusA_1st"/>
    <property type="match status" value="1"/>
</dbReference>
<evidence type="ECO:0000256" key="8">
    <source>
        <dbReference type="SAM" id="MobiDB-lite"/>
    </source>
</evidence>
<dbReference type="EMBL" id="VBOT01000096">
    <property type="protein sequence ID" value="TMQ50577.1"/>
    <property type="molecule type" value="Genomic_DNA"/>
</dbReference>
<evidence type="ECO:0000256" key="1">
    <source>
        <dbReference type="ARBA" id="ARBA00022472"/>
    </source>
</evidence>
<dbReference type="GO" id="GO:0031564">
    <property type="term" value="P:transcription antitermination"/>
    <property type="evidence" value="ECO:0007669"/>
    <property type="project" value="UniProtKB-UniRule"/>
</dbReference>
<dbReference type="InterPro" id="IPR004087">
    <property type="entry name" value="KH_dom"/>
</dbReference>
<keyword evidence="3 7" id="KW-0889">Transcription antitermination</keyword>
<evidence type="ECO:0000313" key="11">
    <source>
        <dbReference type="Proteomes" id="UP000320184"/>
    </source>
</evidence>
<evidence type="ECO:0000256" key="3">
    <source>
        <dbReference type="ARBA" id="ARBA00022814"/>
    </source>
</evidence>
<dbReference type="Gene3D" id="3.30.1480.10">
    <property type="entry name" value="NusA, N-terminal domain"/>
    <property type="match status" value="1"/>
</dbReference>
<reference evidence="10 11" key="1">
    <citation type="journal article" date="2019" name="Nat. Microbiol.">
        <title>Mediterranean grassland soil C-N compound turnover is dependent on rainfall and depth, and is mediated by genomically divergent microorganisms.</title>
        <authorList>
            <person name="Diamond S."/>
            <person name="Andeer P.F."/>
            <person name="Li Z."/>
            <person name="Crits-Christoph A."/>
            <person name="Burstein D."/>
            <person name="Anantharaman K."/>
            <person name="Lane K.R."/>
            <person name="Thomas B.C."/>
            <person name="Pan C."/>
            <person name="Northen T.R."/>
            <person name="Banfield J.F."/>
        </authorList>
    </citation>
    <scope>NUCLEOTIDE SEQUENCE [LARGE SCALE GENOMIC DNA]</scope>
    <source>
        <strain evidence="10">WS_3</strain>
    </source>
</reference>
<dbReference type="GO" id="GO:0000166">
    <property type="term" value="F:nucleotide binding"/>
    <property type="evidence" value="ECO:0007669"/>
    <property type="project" value="InterPro"/>
</dbReference>
<dbReference type="InterPro" id="IPR015946">
    <property type="entry name" value="KH_dom-like_a/b"/>
</dbReference>
<evidence type="ECO:0000256" key="7">
    <source>
        <dbReference type="HAMAP-Rule" id="MF_00945"/>
    </source>
</evidence>
<dbReference type="Gene3D" id="2.40.50.140">
    <property type="entry name" value="Nucleic acid-binding proteins"/>
    <property type="match status" value="1"/>
</dbReference>
<feature type="compositionally biased region" description="Low complexity" evidence="8">
    <location>
        <begin position="448"/>
        <end position="482"/>
    </location>
</feature>
<dbReference type="Pfam" id="PF26594">
    <property type="entry name" value="KH_NusA_2nd"/>
    <property type="match status" value="1"/>
</dbReference>
<keyword evidence="4 7" id="KW-0694">RNA-binding</keyword>
<keyword evidence="5 7" id="KW-0805">Transcription regulation</keyword>
<dbReference type="AlphaFoldDB" id="A0A538SGS6"/>
<dbReference type="SMART" id="SM00322">
    <property type="entry name" value="KH"/>
    <property type="match status" value="2"/>
</dbReference>
<dbReference type="InterPro" id="IPR003029">
    <property type="entry name" value="S1_domain"/>
</dbReference>
<dbReference type="FunFam" id="3.30.300.20:FF:000002">
    <property type="entry name" value="Transcription termination/antitermination protein NusA"/>
    <property type="match status" value="1"/>
</dbReference>
<dbReference type="GO" id="GO:0003723">
    <property type="term" value="F:RNA binding"/>
    <property type="evidence" value="ECO:0007669"/>
    <property type="project" value="UniProtKB-UniRule"/>
</dbReference>
<dbReference type="PANTHER" id="PTHR22648">
    <property type="entry name" value="TRANSCRIPTION TERMINATION FACTOR NUSA"/>
    <property type="match status" value="1"/>
</dbReference>
<dbReference type="InterPro" id="IPR036555">
    <property type="entry name" value="NusA_N_sf"/>
</dbReference>
<dbReference type="Pfam" id="PF00575">
    <property type="entry name" value="S1"/>
    <property type="match status" value="1"/>
</dbReference>
<sequence length="505" mass="54142">MNNEILDALSQITREKSVDRALLIETLEAGLASAVRKKYGATADVEVKFSNDTGAIIVAIRKTVVDNVEDPALQLTLEEARAYQPNAGVGDVLTFPLPIAEFGRNAIQTAKQVLIQRVREAERDRVFKEYSDKIGTLVRGVVQQVDRGNVIVKLDHSEGFLPAREQIARSYHRQGEYVRAVVINVDKSAKGPQVILSRTHPDFLRRLFESEVPEIAEGIVEIKAVAREAGARSKISVYSTDPRVDAVGSCVGLKGSRVQSIVRELGGERIDIVPWSQDPTVFVSRALSPARVMDVRVNEAEKRMYVVVADDQLSLAIGKGGQNARLAARLTGWKIDLNSKSEEKKRQELQRASRIEIEKLELGEATTEKLISAGIETVQELVDAPLAKLVEIPGIGEKTAEKLLTVAQEYLAAHPPAPAPSELEFTPEMEAAPEGAAAEAAVAEAAVAEPAVAEPATAGVKTPSAEAGEAAATGGAADSEGSPRAVQDPAPAAPLEASTDGENRV</sequence>
<evidence type="ECO:0000256" key="4">
    <source>
        <dbReference type="ARBA" id="ARBA00022884"/>
    </source>
</evidence>
<dbReference type="InterPro" id="IPR009019">
    <property type="entry name" value="KH_sf_prok-type"/>
</dbReference>
<dbReference type="SUPFAM" id="SSF50249">
    <property type="entry name" value="Nucleic acid-binding proteins"/>
    <property type="match status" value="1"/>
</dbReference>
<dbReference type="SUPFAM" id="SSF47794">
    <property type="entry name" value="Rad51 N-terminal domain-like"/>
    <property type="match status" value="1"/>
</dbReference>
<dbReference type="Gene3D" id="3.30.300.20">
    <property type="match status" value="2"/>
</dbReference>
<accession>A0A538SGS6</accession>
<comment type="function">
    <text evidence="7">Participates in both transcription termination and antitermination.</text>
</comment>
<dbReference type="SUPFAM" id="SSF54814">
    <property type="entry name" value="Prokaryotic type KH domain (KH-domain type II)"/>
    <property type="match status" value="2"/>
</dbReference>
<dbReference type="GO" id="GO:0005829">
    <property type="term" value="C:cytosol"/>
    <property type="evidence" value="ECO:0007669"/>
    <property type="project" value="TreeGrafter"/>
</dbReference>
<evidence type="ECO:0000256" key="2">
    <source>
        <dbReference type="ARBA" id="ARBA00022490"/>
    </source>
</evidence>
<dbReference type="GO" id="GO:0003700">
    <property type="term" value="F:DNA-binding transcription factor activity"/>
    <property type="evidence" value="ECO:0007669"/>
    <property type="project" value="InterPro"/>
</dbReference>
<dbReference type="InterPro" id="IPR025249">
    <property type="entry name" value="TF_NusA_KH_1st"/>
</dbReference>
<dbReference type="Pfam" id="PF08529">
    <property type="entry name" value="NusA_N"/>
    <property type="match status" value="1"/>
</dbReference>
<evidence type="ECO:0000256" key="6">
    <source>
        <dbReference type="ARBA" id="ARBA00023163"/>
    </source>
</evidence>
<dbReference type="CDD" id="cd04455">
    <property type="entry name" value="S1_NusA"/>
    <property type="match status" value="1"/>
</dbReference>
<dbReference type="InterPro" id="IPR010995">
    <property type="entry name" value="DNA_repair_Rad51/TF_NusA_a-hlx"/>
</dbReference>
<dbReference type="CDD" id="cd02134">
    <property type="entry name" value="KH-II_NusA_rpt1"/>
    <property type="match status" value="1"/>
</dbReference>
<organism evidence="10 11">
    <name type="scientific">Eiseniibacteriota bacterium</name>
    <dbReference type="NCBI Taxonomy" id="2212470"/>
    <lineage>
        <taxon>Bacteria</taxon>
        <taxon>Candidatus Eiseniibacteriota</taxon>
    </lineage>
</organism>
<feature type="domain" description="S1 motif" evidence="9">
    <location>
        <begin position="135"/>
        <end position="199"/>
    </location>
</feature>
<dbReference type="Proteomes" id="UP000320184">
    <property type="component" value="Unassembled WGS sequence"/>
</dbReference>
<dbReference type="HAMAP" id="MF_00945_B">
    <property type="entry name" value="NusA_B"/>
    <property type="match status" value="1"/>
</dbReference>
<evidence type="ECO:0000259" key="9">
    <source>
        <dbReference type="PROSITE" id="PS50126"/>
    </source>
</evidence>
<dbReference type="PANTHER" id="PTHR22648:SF0">
    <property type="entry name" value="TRANSCRIPTION TERMINATION_ANTITERMINATION PROTEIN NUSA"/>
    <property type="match status" value="1"/>
</dbReference>
<dbReference type="InterPro" id="IPR010213">
    <property type="entry name" value="TF_NusA"/>
</dbReference>
<comment type="caution">
    <text evidence="10">The sequence shown here is derived from an EMBL/GenBank/DDBJ whole genome shotgun (WGS) entry which is preliminary data.</text>
</comment>
<evidence type="ECO:0000313" key="10">
    <source>
        <dbReference type="EMBL" id="TMQ50577.1"/>
    </source>
</evidence>
<dbReference type="CDD" id="cd22529">
    <property type="entry name" value="KH-II_NusA_rpt2"/>
    <property type="match status" value="1"/>
</dbReference>
<comment type="subcellular location">
    <subcellularLocation>
        <location evidence="7">Cytoplasm</location>
    </subcellularLocation>
</comment>
<dbReference type="Gene3D" id="1.10.150.20">
    <property type="entry name" value="5' to 3' exonuclease, C-terminal subdomain"/>
    <property type="match status" value="1"/>
</dbReference>
<dbReference type="SUPFAM" id="SSF69705">
    <property type="entry name" value="Transcription factor NusA, N-terminal domain"/>
    <property type="match status" value="1"/>
</dbReference>
<evidence type="ECO:0000256" key="5">
    <source>
        <dbReference type="ARBA" id="ARBA00023015"/>
    </source>
</evidence>
<dbReference type="Pfam" id="PF14520">
    <property type="entry name" value="HHH_5"/>
    <property type="match status" value="1"/>
</dbReference>
<comment type="subunit">
    <text evidence="7">Monomer. Binds directly to the core enzyme of the DNA-dependent RNA polymerase and to nascent RNA.</text>
</comment>
<keyword evidence="6 7" id="KW-0804">Transcription</keyword>
<dbReference type="NCBIfam" id="TIGR01953">
    <property type="entry name" value="NusA"/>
    <property type="match status" value="1"/>
</dbReference>
<dbReference type="FunFam" id="3.30.300.20:FF:000005">
    <property type="entry name" value="Transcription termination/antitermination protein NusA"/>
    <property type="match status" value="1"/>
</dbReference>
<dbReference type="InterPro" id="IPR012340">
    <property type="entry name" value="NA-bd_OB-fold"/>
</dbReference>
<dbReference type="PROSITE" id="PS50126">
    <property type="entry name" value="S1"/>
    <property type="match status" value="1"/>
</dbReference>
<keyword evidence="2 7" id="KW-0963">Cytoplasm</keyword>
<gene>
    <name evidence="7 10" type="primary">nusA</name>
    <name evidence="10" type="ORF">E6K73_07535</name>
</gene>
<dbReference type="GO" id="GO:0006353">
    <property type="term" value="P:DNA-templated transcription termination"/>
    <property type="evidence" value="ECO:0007669"/>
    <property type="project" value="UniProtKB-UniRule"/>
</dbReference>
<dbReference type="InterPro" id="IPR030842">
    <property type="entry name" value="TF_NusA_bacterial"/>
</dbReference>
<dbReference type="SMART" id="SM00316">
    <property type="entry name" value="S1"/>
    <property type="match status" value="1"/>
</dbReference>
<keyword evidence="1 7" id="KW-0806">Transcription termination</keyword>
<protein>
    <recommendedName>
        <fullName evidence="7">Transcription termination/antitermination protein NusA</fullName>
    </recommendedName>
</protein>
<name>A0A538SGS6_UNCEI</name>